<dbReference type="SUPFAM" id="SSF53335">
    <property type="entry name" value="S-adenosyl-L-methionine-dependent methyltransferases"/>
    <property type="match status" value="1"/>
</dbReference>
<organism evidence="1">
    <name type="scientific">marine metagenome</name>
    <dbReference type="NCBI Taxonomy" id="408172"/>
    <lineage>
        <taxon>unclassified sequences</taxon>
        <taxon>metagenomes</taxon>
        <taxon>ecological metagenomes</taxon>
    </lineage>
</organism>
<dbReference type="AlphaFoldDB" id="A0A381RRS2"/>
<gene>
    <name evidence="1" type="ORF">METZ01_LOCUS46542</name>
</gene>
<protein>
    <recommendedName>
        <fullName evidence="2">Methyltransferase domain-containing protein</fullName>
    </recommendedName>
</protein>
<dbReference type="PANTHER" id="PTHR43861">
    <property type="entry name" value="TRANS-ACONITATE 2-METHYLTRANSFERASE-RELATED"/>
    <property type="match status" value="1"/>
</dbReference>
<proteinExistence type="predicted"/>
<sequence length="267" mass="30340">MISGETFDIVECLSCTLRITSPFPSVDTIGNYYNSEEYISHADETKGLFEVIYKFVRSYMLGKKRKLIEKSSGNRSGKLLDIGCGAGHFLQAMKKTGWNVQGVDVSKKARKLVSNTFNLDVKSPLDWLSSDEKYDVVTCWHSLEHIHEPWVYLDKIRTHLNPEGVLVVALPNYNSTDAKRYGSGWAAYDTPRHLYHFTTESMEKIASSCGFSIQSMHRMNFDSFYVSILSAQHMGKSFISGVLNGFISWLSAMFNREKCSSLIYIMK</sequence>
<evidence type="ECO:0008006" key="2">
    <source>
        <dbReference type="Google" id="ProtNLM"/>
    </source>
</evidence>
<evidence type="ECO:0000313" key="1">
    <source>
        <dbReference type="EMBL" id="SUZ93688.1"/>
    </source>
</evidence>
<dbReference type="InterPro" id="IPR029063">
    <property type="entry name" value="SAM-dependent_MTases_sf"/>
</dbReference>
<accession>A0A381RRS2</accession>
<dbReference type="Gene3D" id="3.40.50.150">
    <property type="entry name" value="Vaccinia Virus protein VP39"/>
    <property type="match status" value="1"/>
</dbReference>
<dbReference type="PANTHER" id="PTHR43861:SF6">
    <property type="entry name" value="METHYLTRANSFERASE TYPE 11"/>
    <property type="match status" value="1"/>
</dbReference>
<dbReference type="Pfam" id="PF13489">
    <property type="entry name" value="Methyltransf_23"/>
    <property type="match status" value="1"/>
</dbReference>
<dbReference type="EMBL" id="UINC01002168">
    <property type="protein sequence ID" value="SUZ93688.1"/>
    <property type="molecule type" value="Genomic_DNA"/>
</dbReference>
<reference evidence="1" key="1">
    <citation type="submission" date="2018-05" db="EMBL/GenBank/DDBJ databases">
        <authorList>
            <person name="Lanie J.A."/>
            <person name="Ng W.-L."/>
            <person name="Kazmierczak K.M."/>
            <person name="Andrzejewski T.M."/>
            <person name="Davidsen T.M."/>
            <person name="Wayne K.J."/>
            <person name="Tettelin H."/>
            <person name="Glass J.I."/>
            <person name="Rusch D."/>
            <person name="Podicherti R."/>
            <person name="Tsui H.-C.T."/>
            <person name="Winkler M.E."/>
        </authorList>
    </citation>
    <scope>NUCLEOTIDE SEQUENCE</scope>
</reference>
<dbReference type="CDD" id="cd02440">
    <property type="entry name" value="AdoMet_MTases"/>
    <property type="match status" value="1"/>
</dbReference>
<name>A0A381RRS2_9ZZZZ</name>